<dbReference type="VEuPathDB" id="FungiDB:MGYG_09137"/>
<protein>
    <submittedName>
        <fullName evidence="2">Uncharacterized protein</fullName>
    </submittedName>
</protein>
<gene>
    <name evidence="2" type="ORF">MGYG_09137</name>
</gene>
<organism evidence="3">
    <name type="scientific">Arthroderma gypseum (strain ATCC MYA-4604 / CBS 118893)</name>
    <name type="common">Microsporum gypseum</name>
    <dbReference type="NCBI Taxonomy" id="535722"/>
    <lineage>
        <taxon>Eukaryota</taxon>
        <taxon>Fungi</taxon>
        <taxon>Dikarya</taxon>
        <taxon>Ascomycota</taxon>
        <taxon>Pezizomycotina</taxon>
        <taxon>Eurotiomycetes</taxon>
        <taxon>Eurotiomycetidae</taxon>
        <taxon>Onygenales</taxon>
        <taxon>Arthrodermataceae</taxon>
        <taxon>Nannizzia</taxon>
    </lineage>
</organism>
<feature type="compositionally biased region" description="Basic and acidic residues" evidence="1">
    <location>
        <begin position="17"/>
        <end position="27"/>
    </location>
</feature>
<sequence length="102" mass="10986">MIKGQYSVEDEGDIGDEGVRSDARSEQAEADDERQRRPLPGATLRIIVMLLAAAAPDPGRPRSIPAPGELARYGGSLICRAGRHTNGLLIRPRDGWHAGSSR</sequence>
<dbReference type="HOGENOM" id="CLU_2276824_0_0_1"/>
<feature type="region of interest" description="Disordered" evidence="1">
    <location>
        <begin position="1"/>
        <end position="39"/>
    </location>
</feature>
<dbReference type="InParanoid" id="E4V163"/>
<evidence type="ECO:0000313" key="2">
    <source>
        <dbReference type="EMBL" id="EFR03778.1"/>
    </source>
</evidence>
<evidence type="ECO:0000313" key="3">
    <source>
        <dbReference type="Proteomes" id="UP000002669"/>
    </source>
</evidence>
<dbReference type="RefSeq" id="XP_003170786.1">
    <property type="nucleotide sequence ID" value="XM_003170738.1"/>
</dbReference>
<reference evidence="3" key="1">
    <citation type="journal article" date="2012" name="MBio">
        <title>Comparative genome analysis of Trichophyton rubrum and related dermatophytes reveals candidate genes involved in infection.</title>
        <authorList>
            <person name="Martinez D.A."/>
            <person name="Oliver B.G."/>
            <person name="Graeser Y."/>
            <person name="Goldberg J.M."/>
            <person name="Li W."/>
            <person name="Martinez-Rossi N.M."/>
            <person name="Monod M."/>
            <person name="Shelest E."/>
            <person name="Barton R.C."/>
            <person name="Birch E."/>
            <person name="Brakhage A.A."/>
            <person name="Chen Z."/>
            <person name="Gurr S.J."/>
            <person name="Heiman D."/>
            <person name="Heitman J."/>
            <person name="Kosti I."/>
            <person name="Rossi A."/>
            <person name="Saif S."/>
            <person name="Samalova M."/>
            <person name="Saunders C.W."/>
            <person name="Shea T."/>
            <person name="Summerbell R.C."/>
            <person name="Xu J."/>
            <person name="Young S."/>
            <person name="Zeng Q."/>
            <person name="Birren B.W."/>
            <person name="Cuomo C.A."/>
            <person name="White T.C."/>
        </authorList>
    </citation>
    <scope>NUCLEOTIDE SEQUENCE [LARGE SCALE GENOMIC DNA]</scope>
    <source>
        <strain evidence="3">ATCC MYA-4604 / CBS 118893</strain>
    </source>
</reference>
<dbReference type="Proteomes" id="UP000002669">
    <property type="component" value="Unassembled WGS sequence"/>
</dbReference>
<name>E4V163_ARTGP</name>
<accession>E4V163</accession>
<dbReference type="AlphaFoldDB" id="E4V163"/>
<evidence type="ECO:0000256" key="1">
    <source>
        <dbReference type="SAM" id="MobiDB-lite"/>
    </source>
</evidence>
<proteinExistence type="predicted"/>
<keyword evidence="3" id="KW-1185">Reference proteome</keyword>
<dbReference type="GeneID" id="10026029"/>
<dbReference type="EMBL" id="DS989827">
    <property type="protein sequence ID" value="EFR03778.1"/>
    <property type="molecule type" value="Genomic_DNA"/>
</dbReference>